<dbReference type="EMBL" id="WQLA01000001">
    <property type="protein sequence ID" value="MVN89671.1"/>
    <property type="molecule type" value="Genomic_DNA"/>
</dbReference>
<accession>A0A6I4I3Q3</accession>
<evidence type="ECO:0000256" key="1">
    <source>
        <dbReference type="SAM" id="SignalP"/>
    </source>
</evidence>
<keyword evidence="1" id="KW-0732">Signal</keyword>
<feature type="chain" id="PRO_5026053314" evidence="1">
    <location>
        <begin position="23"/>
        <end position="212"/>
    </location>
</feature>
<feature type="signal peptide" evidence="1">
    <location>
        <begin position="1"/>
        <end position="22"/>
    </location>
</feature>
<evidence type="ECO:0000313" key="3">
    <source>
        <dbReference type="Proteomes" id="UP000434850"/>
    </source>
</evidence>
<evidence type="ECO:0000313" key="2">
    <source>
        <dbReference type="EMBL" id="MVN89671.1"/>
    </source>
</evidence>
<dbReference type="RefSeq" id="WP_157539469.1">
    <property type="nucleotide sequence ID" value="NZ_WQLA01000001.1"/>
</dbReference>
<reference evidence="2 3" key="1">
    <citation type="submission" date="2019-12" db="EMBL/GenBank/DDBJ databases">
        <title>Mucilaginibacter sp. HME9299 genome sequencing and assembly.</title>
        <authorList>
            <person name="Kang H."/>
            <person name="Kim H."/>
            <person name="Joh K."/>
        </authorList>
    </citation>
    <scope>NUCLEOTIDE SEQUENCE [LARGE SCALE GENOMIC DNA]</scope>
    <source>
        <strain evidence="2 3">HME9299</strain>
    </source>
</reference>
<dbReference type="OrthoDB" id="1467107at2"/>
<gene>
    <name evidence="2" type="ORF">GO816_00890</name>
</gene>
<proteinExistence type="predicted"/>
<keyword evidence="3" id="KW-1185">Reference proteome</keyword>
<sequence>MNKLLSAAVGLALSATAFSASAQKAYTEGVAIYDAKVNGQSIEAKVFFKGDSSATARQQGPASIKVIQFKDEAITVLVDVPVANMKKAAVGTPGEVEEMMSQMPSFTFKPGTETKVINGFKCTKVIATDAKANKSYDVWVTKDITAPSSAYGVVYAKAGGFPVEFTLNQMGMTVTNTLKSISGDKVPAGTFSIPAGYDKMTLTDLKALGGGR</sequence>
<dbReference type="Proteomes" id="UP000434850">
    <property type="component" value="Unassembled WGS sequence"/>
</dbReference>
<dbReference type="AlphaFoldDB" id="A0A6I4I3Q3"/>
<comment type="caution">
    <text evidence="2">The sequence shown here is derived from an EMBL/GenBank/DDBJ whole genome shotgun (WGS) entry which is preliminary data.</text>
</comment>
<organism evidence="2 3">
    <name type="scientific">Mucilaginibacter aquatilis</name>
    <dbReference type="NCBI Taxonomy" id="1517760"/>
    <lineage>
        <taxon>Bacteria</taxon>
        <taxon>Pseudomonadati</taxon>
        <taxon>Bacteroidota</taxon>
        <taxon>Sphingobacteriia</taxon>
        <taxon>Sphingobacteriales</taxon>
        <taxon>Sphingobacteriaceae</taxon>
        <taxon>Mucilaginibacter</taxon>
    </lineage>
</organism>
<protein>
    <submittedName>
        <fullName evidence="2">DUF4412 domain-containing protein</fullName>
    </submittedName>
</protein>
<name>A0A6I4I3Q3_9SPHI</name>